<keyword evidence="3" id="KW-1185">Reference proteome</keyword>
<dbReference type="AlphaFoldDB" id="A0A839SIM5"/>
<evidence type="ECO:0008006" key="4">
    <source>
        <dbReference type="Google" id="ProtNLM"/>
    </source>
</evidence>
<comment type="caution">
    <text evidence="2">The sequence shown here is derived from an EMBL/GenBank/DDBJ whole genome shotgun (WGS) entry which is preliminary data.</text>
</comment>
<dbReference type="EMBL" id="JACHWX010000009">
    <property type="protein sequence ID" value="MBB3056730.1"/>
    <property type="molecule type" value="Genomic_DNA"/>
</dbReference>
<name>A0A839SIM5_9SPHI</name>
<accession>A0A839SIM5</accession>
<proteinExistence type="predicted"/>
<evidence type="ECO:0000313" key="2">
    <source>
        <dbReference type="EMBL" id="MBB3056730.1"/>
    </source>
</evidence>
<feature type="signal peptide" evidence="1">
    <location>
        <begin position="1"/>
        <end position="23"/>
    </location>
</feature>
<feature type="chain" id="PRO_5032785825" description="Beta-lactamase-inhibitor-like PepSY-like domain-containing protein" evidence="1">
    <location>
        <begin position="24"/>
        <end position="306"/>
    </location>
</feature>
<dbReference type="PROSITE" id="PS51257">
    <property type="entry name" value="PROKAR_LIPOPROTEIN"/>
    <property type="match status" value="1"/>
</dbReference>
<evidence type="ECO:0000313" key="3">
    <source>
        <dbReference type="Proteomes" id="UP000539265"/>
    </source>
</evidence>
<evidence type="ECO:0000256" key="1">
    <source>
        <dbReference type="SAM" id="SignalP"/>
    </source>
</evidence>
<keyword evidence="1" id="KW-0732">Signal</keyword>
<dbReference type="RefSeq" id="WP_096356115.1">
    <property type="nucleotide sequence ID" value="NZ_AP017313.1"/>
</dbReference>
<sequence>MKTKIIYPCLVMLSTLFILSSCKKDVTSSSKTTTTTTTSTSATGAIALTSLASTATGTTDTIYLVNCFPPHGSKDSVAFSALPSAIGTYLTTNYSGYTFEKAFKTTDSLNVANGFVVIIKYNGNLIGLKFSTTGTFENVLEQKDGANMGHGGMGWHEGGPFCDRDGKHRDTIALSALPTAVSTYFTTTYPTDTLLHAFVTPDTTYVLISKDTVLYATNITATGTFISRMKVAPHNGKFAQVTQANLLASITTYLTTTYPGYVFQNAFSESSKGSIIGYSVFITANSTNYIVIFDSTGTFVSAKVVH</sequence>
<organism evidence="2 3">
    <name type="scientific">Mucilaginibacter gotjawali</name>
    <dbReference type="NCBI Taxonomy" id="1550579"/>
    <lineage>
        <taxon>Bacteria</taxon>
        <taxon>Pseudomonadati</taxon>
        <taxon>Bacteroidota</taxon>
        <taxon>Sphingobacteriia</taxon>
        <taxon>Sphingobacteriales</taxon>
        <taxon>Sphingobacteriaceae</taxon>
        <taxon>Mucilaginibacter</taxon>
    </lineage>
</organism>
<reference evidence="2" key="1">
    <citation type="submission" date="2020-08" db="EMBL/GenBank/DDBJ databases">
        <title>Genomic Encyclopedia of Type Strains, Phase III (KMG-III): the genomes of soil and plant-associated and newly described type strains.</title>
        <authorList>
            <person name="Whitman W."/>
        </authorList>
    </citation>
    <scope>NUCLEOTIDE SEQUENCE [LARGE SCALE GENOMIC DNA]</scope>
    <source>
        <strain evidence="2">CECT 8628</strain>
    </source>
</reference>
<gene>
    <name evidence="2" type="ORF">FHS11_003156</name>
</gene>
<dbReference type="SUPFAM" id="SSF160574">
    <property type="entry name" value="BT0923-like"/>
    <property type="match status" value="1"/>
</dbReference>
<protein>
    <recommendedName>
        <fullName evidence="4">Beta-lactamase-inhibitor-like PepSY-like domain-containing protein</fullName>
    </recommendedName>
</protein>
<dbReference type="Proteomes" id="UP000539265">
    <property type="component" value="Unassembled WGS sequence"/>
</dbReference>
<dbReference type="OrthoDB" id="787491at2"/>